<evidence type="ECO:0000313" key="3">
    <source>
        <dbReference type="Proteomes" id="UP000646548"/>
    </source>
</evidence>
<feature type="compositionally biased region" description="Low complexity" evidence="1">
    <location>
        <begin position="362"/>
        <end position="374"/>
    </location>
</feature>
<accession>A0A834C9E9</accession>
<protein>
    <submittedName>
        <fullName evidence="2">Uncharacterized protein</fullName>
    </submittedName>
</protein>
<dbReference type="EMBL" id="WKFB01000445">
    <property type="protein sequence ID" value="KAF6722895.1"/>
    <property type="molecule type" value="Genomic_DNA"/>
</dbReference>
<feature type="compositionally biased region" description="Low complexity" evidence="1">
    <location>
        <begin position="821"/>
        <end position="841"/>
    </location>
</feature>
<feature type="region of interest" description="Disordered" evidence="1">
    <location>
        <begin position="673"/>
        <end position="705"/>
    </location>
</feature>
<feature type="region of interest" description="Disordered" evidence="1">
    <location>
        <begin position="303"/>
        <end position="350"/>
    </location>
</feature>
<feature type="compositionally biased region" description="Polar residues" evidence="1">
    <location>
        <begin position="696"/>
        <end position="705"/>
    </location>
</feature>
<gene>
    <name evidence="2" type="ORF">FQA47_014827</name>
</gene>
<feature type="region of interest" description="Disordered" evidence="1">
    <location>
        <begin position="15"/>
        <end position="37"/>
    </location>
</feature>
<feature type="region of interest" description="Disordered" evidence="1">
    <location>
        <begin position="897"/>
        <end position="917"/>
    </location>
</feature>
<feature type="region of interest" description="Disordered" evidence="1">
    <location>
        <begin position="228"/>
        <end position="274"/>
    </location>
</feature>
<feature type="region of interest" description="Disordered" evidence="1">
    <location>
        <begin position="821"/>
        <end position="878"/>
    </location>
</feature>
<dbReference type="Proteomes" id="UP000646548">
    <property type="component" value="Unassembled WGS sequence"/>
</dbReference>
<feature type="compositionally biased region" description="Polar residues" evidence="1">
    <location>
        <begin position="237"/>
        <end position="253"/>
    </location>
</feature>
<feature type="compositionally biased region" description="Low complexity" evidence="1">
    <location>
        <begin position="303"/>
        <end position="322"/>
    </location>
</feature>
<feature type="region of interest" description="Disordered" evidence="1">
    <location>
        <begin position="362"/>
        <end position="392"/>
    </location>
</feature>
<feature type="compositionally biased region" description="Basic and acidic residues" evidence="1">
    <location>
        <begin position="20"/>
        <end position="30"/>
    </location>
</feature>
<proteinExistence type="predicted"/>
<sequence length="1015" mass="111750">MEDSCVTFIRGDAAEQDQSATRHEETHKTLISEADGVQREAVPQQDLLDVHIQKSARPNFTSSLSIRLSRSNLLLQENSNAWWGQQTSSTKAQVRETKDAISEVNGVRSSSPANSAELTRICLLSETTPFPVKRIEDIIPDVVNHYFGNVKDFSSNNSLSNGDFGSHGGSHTSSCELQERTCSVGGTEKDKLDHTVLNKHLWKLSDCSEDMLSSTVVTVLAPHWSGRVRRPKKCDGSSETGGNSQDFTNSEHILNQDGESPLNARSHVPRTVPSMGIRRNTVDWSSKSDPSSFNLEFKREMSHSVSLDPGSVSSSRTSPSTRAPYFLDPNIQRRNPQTVPQEALSSLSSKLTTSSLLLSLRKSNSNDRSSNKTSTFPEANFSHVKSFPNDQNKNMLTKQHSQNSMNTNEQDRQKSIFTPSPISYRTNETGPHLSPRSFNQKVAHEASDTAFTKQPNAVNKNLTTVTPFNHSLQTKGFSGAPQDSTVLENKSESCLDTSISSSSRQYPYGHASISKSHSLPRRPTLTSTSWWRQVSQDGNYLATNKTANIKEQSKTAVVPPFNHNEQMISLNLNNKQLDNRISRNNNPAELHLKDEMNSAVKTLSTDIRRPDKQECVSVVNKVPHKPHSMPDVLSYRISKPSVPLMPRNTKDFPKLEVSNTSLKANVIKIPPTLINPKWSDPEPETSPRHKTGDCPSRTSTLHSPNIDSQRFTKSCAFPTTVSSQVATSKPSSGFTSPNRNTFSLHLDTVSSPNPTLTCSPKTPKFVNCPTPIGFERSYACIPKPFSSKNPSSYTPTFSFPSKTNGNSVSVSSTILYGVPRTPSISSTATSPTSTTSSLLTPPLTPVIPSPNSEASTPKGESTSCKIRDKESKKSAAEMGVKRVRRVTWEDSVDAHSLESDSVLNPPQMFSKPPSPSMSNQTFFPFALSGDTEKKSSLTFSPSSKMSSIQDKVGGKYRSLSSDCADLAARNKYRGADSVTVEEERQDLKTSKARTDTVSRVWHNSESTFLFSFPFL</sequence>
<evidence type="ECO:0000313" key="2">
    <source>
        <dbReference type="EMBL" id="KAF6722895.1"/>
    </source>
</evidence>
<evidence type="ECO:0000256" key="1">
    <source>
        <dbReference type="SAM" id="MobiDB-lite"/>
    </source>
</evidence>
<feature type="compositionally biased region" description="Basic and acidic residues" evidence="1">
    <location>
        <begin position="865"/>
        <end position="875"/>
    </location>
</feature>
<comment type="caution">
    <text evidence="2">The sequence shown here is derived from an EMBL/GenBank/DDBJ whole genome shotgun (WGS) entry which is preliminary data.</text>
</comment>
<reference evidence="2" key="1">
    <citation type="journal article" name="BMC Genomics">
        <title>Long-read sequencing and de novo genome assembly of marine medaka (Oryzias melastigma).</title>
        <authorList>
            <person name="Liang P."/>
            <person name="Saqib H.S.A."/>
            <person name="Ni X."/>
            <person name="Shen Y."/>
        </authorList>
    </citation>
    <scope>NUCLEOTIDE SEQUENCE</scope>
    <source>
        <strain evidence="2">Bigg-433</strain>
    </source>
</reference>
<name>A0A834C9E9_ORYME</name>
<feature type="compositionally biased region" description="Polar residues" evidence="1">
    <location>
        <begin position="851"/>
        <end position="864"/>
    </location>
</feature>
<dbReference type="AlphaFoldDB" id="A0A834C9E9"/>
<organism evidence="2 3">
    <name type="scientific">Oryzias melastigma</name>
    <name type="common">Marine medaka</name>
    <dbReference type="NCBI Taxonomy" id="30732"/>
    <lineage>
        <taxon>Eukaryota</taxon>
        <taxon>Metazoa</taxon>
        <taxon>Chordata</taxon>
        <taxon>Craniata</taxon>
        <taxon>Vertebrata</taxon>
        <taxon>Euteleostomi</taxon>
        <taxon>Actinopterygii</taxon>
        <taxon>Neopterygii</taxon>
        <taxon>Teleostei</taxon>
        <taxon>Neoteleostei</taxon>
        <taxon>Acanthomorphata</taxon>
        <taxon>Ovalentaria</taxon>
        <taxon>Atherinomorphae</taxon>
        <taxon>Beloniformes</taxon>
        <taxon>Adrianichthyidae</taxon>
        <taxon>Oryziinae</taxon>
        <taxon>Oryzias</taxon>
    </lineage>
</organism>